<dbReference type="GO" id="GO:0005524">
    <property type="term" value="F:ATP binding"/>
    <property type="evidence" value="ECO:0007669"/>
    <property type="project" value="UniProtKB-KW"/>
</dbReference>
<keyword evidence="1" id="KW-0723">Serine/threonine-protein kinase</keyword>
<keyword evidence="4" id="KW-0067">ATP-binding</keyword>
<sequence length="208" mass="22668">MQLAFGSLLRNCGSGNQFVTQRSGRPMHSARHRARSRAAVKDPDPDPDRDPDAVPPGRRDRVAALRAARSVWPMDRQAAATLPGGPESVSTARRFLRITAAMWRLGGELVDDAELCISELVGNAVTHTDSRRVHCRIWSARQMLFLEVDDEGRGRLPDVAPAKEEDEHGRGMMLVESFAEAWGTAPRPGLSGKTVWAALPMPAALGIS</sequence>
<evidence type="ECO:0000256" key="2">
    <source>
        <dbReference type="SAM" id="MobiDB-lite"/>
    </source>
</evidence>
<keyword evidence="1" id="KW-0808">Transferase</keyword>
<dbReference type="OrthoDB" id="3852691at2"/>
<feature type="domain" description="Histidine kinase/HSP90-like ATPase" evidence="3">
    <location>
        <begin position="85"/>
        <end position="182"/>
    </location>
</feature>
<dbReference type="PANTHER" id="PTHR35526">
    <property type="entry name" value="ANTI-SIGMA-F FACTOR RSBW-RELATED"/>
    <property type="match status" value="1"/>
</dbReference>
<protein>
    <submittedName>
        <fullName evidence="4">ATP-binding protein</fullName>
    </submittedName>
</protein>
<evidence type="ECO:0000256" key="1">
    <source>
        <dbReference type="ARBA" id="ARBA00022527"/>
    </source>
</evidence>
<keyword evidence="5" id="KW-1185">Reference proteome</keyword>
<reference evidence="5" key="1">
    <citation type="submission" date="2018-07" db="EMBL/GenBank/DDBJ databases">
        <title>Streptacidiphilus bronchialis DSM 106435 chromosome.</title>
        <authorList>
            <person name="Batra D."/>
            <person name="Gulvik C.A."/>
        </authorList>
    </citation>
    <scope>NUCLEOTIDE SEQUENCE [LARGE SCALE GENOMIC DNA]</scope>
    <source>
        <strain evidence="5">DSM 106435</strain>
    </source>
</reference>
<accession>A0A345SW53</accession>
<feature type="compositionally biased region" description="Basic residues" evidence="2">
    <location>
        <begin position="28"/>
        <end position="38"/>
    </location>
</feature>
<dbReference type="Pfam" id="PF13581">
    <property type="entry name" value="HATPase_c_2"/>
    <property type="match status" value="1"/>
</dbReference>
<gene>
    <name evidence="4" type="ORF">C7M71_011425</name>
</gene>
<dbReference type="AlphaFoldDB" id="A0A345SW53"/>
<evidence type="ECO:0000313" key="4">
    <source>
        <dbReference type="EMBL" id="AXI77958.1"/>
    </source>
</evidence>
<name>A0A345SW53_9ACTN</name>
<proteinExistence type="predicted"/>
<keyword evidence="4" id="KW-0547">Nucleotide-binding</keyword>
<dbReference type="GO" id="GO:0004674">
    <property type="term" value="F:protein serine/threonine kinase activity"/>
    <property type="evidence" value="ECO:0007669"/>
    <property type="project" value="UniProtKB-KW"/>
</dbReference>
<dbReference type="KEGG" id="stri:C7M71_011425"/>
<evidence type="ECO:0000259" key="3">
    <source>
        <dbReference type="Pfam" id="PF13581"/>
    </source>
</evidence>
<dbReference type="InterPro" id="IPR036890">
    <property type="entry name" value="HATPase_C_sf"/>
</dbReference>
<dbReference type="PANTHER" id="PTHR35526:SF3">
    <property type="entry name" value="ANTI-SIGMA-F FACTOR RSBW"/>
    <property type="match status" value="1"/>
</dbReference>
<dbReference type="Proteomes" id="UP000249340">
    <property type="component" value="Chromosome"/>
</dbReference>
<dbReference type="EMBL" id="CP031264">
    <property type="protein sequence ID" value="AXI77958.1"/>
    <property type="molecule type" value="Genomic_DNA"/>
</dbReference>
<dbReference type="InterPro" id="IPR050267">
    <property type="entry name" value="Anti-sigma-factor_SerPK"/>
</dbReference>
<feature type="compositionally biased region" description="Basic and acidic residues" evidence="2">
    <location>
        <begin position="39"/>
        <end position="59"/>
    </location>
</feature>
<keyword evidence="1" id="KW-0418">Kinase</keyword>
<evidence type="ECO:0000313" key="5">
    <source>
        <dbReference type="Proteomes" id="UP000249340"/>
    </source>
</evidence>
<organism evidence="4 5">
    <name type="scientific">Peterkaempfera bronchialis</name>
    <dbReference type="NCBI Taxonomy" id="2126346"/>
    <lineage>
        <taxon>Bacteria</taxon>
        <taxon>Bacillati</taxon>
        <taxon>Actinomycetota</taxon>
        <taxon>Actinomycetes</taxon>
        <taxon>Kitasatosporales</taxon>
        <taxon>Streptomycetaceae</taxon>
        <taxon>Peterkaempfera</taxon>
    </lineage>
</organism>
<dbReference type="InterPro" id="IPR003594">
    <property type="entry name" value="HATPase_dom"/>
</dbReference>
<dbReference type="CDD" id="cd16936">
    <property type="entry name" value="HATPase_RsbW-like"/>
    <property type="match status" value="1"/>
</dbReference>
<dbReference type="SUPFAM" id="SSF55874">
    <property type="entry name" value="ATPase domain of HSP90 chaperone/DNA topoisomerase II/histidine kinase"/>
    <property type="match status" value="1"/>
</dbReference>
<feature type="region of interest" description="Disordered" evidence="2">
    <location>
        <begin position="15"/>
        <end position="59"/>
    </location>
</feature>
<dbReference type="Gene3D" id="3.30.565.10">
    <property type="entry name" value="Histidine kinase-like ATPase, C-terminal domain"/>
    <property type="match status" value="1"/>
</dbReference>